<dbReference type="Proteomes" id="UP000184221">
    <property type="component" value="Unassembled WGS sequence"/>
</dbReference>
<feature type="transmembrane region" description="Helical" evidence="1">
    <location>
        <begin position="163"/>
        <end position="180"/>
    </location>
</feature>
<dbReference type="AlphaFoldDB" id="A0A1M5QZM2"/>
<feature type="transmembrane region" description="Helical" evidence="1">
    <location>
        <begin position="135"/>
        <end position="157"/>
    </location>
</feature>
<dbReference type="EMBL" id="FQXC01000002">
    <property type="protein sequence ID" value="SHH19584.1"/>
    <property type="molecule type" value="Genomic_DNA"/>
</dbReference>
<feature type="transmembrane region" description="Helical" evidence="1">
    <location>
        <begin position="81"/>
        <end position="97"/>
    </location>
</feature>
<organism evidence="2 3">
    <name type="scientific">Marivita hallyeonensis</name>
    <dbReference type="NCBI Taxonomy" id="996342"/>
    <lineage>
        <taxon>Bacteria</taxon>
        <taxon>Pseudomonadati</taxon>
        <taxon>Pseudomonadota</taxon>
        <taxon>Alphaproteobacteria</taxon>
        <taxon>Rhodobacterales</taxon>
        <taxon>Roseobacteraceae</taxon>
        <taxon>Marivita</taxon>
    </lineage>
</organism>
<keyword evidence="1" id="KW-0812">Transmembrane</keyword>
<sequence>MERLWSVLVVTAAVLFAASPWFTEGFNGFEPDQFPVPQDNPPVQPAGYAFAIWGLIYLWLIVGAVFGLIKRSDDPDWAPMRPPLVLSLAIGATWLPVANLSPVLATILIWAMLATAFLSLFRVGDTDRWFQQAPVAIYAGWLTAASSVSIGLLLGGYGVLSGTWSAIVALSIGLVIALVAQYRLHRAPEYGITVIWALIAVIVANSGPINIAVVGLCVVGIIAILALRGTDTE</sequence>
<accession>A0A1M5QZM2</accession>
<evidence type="ECO:0000256" key="1">
    <source>
        <dbReference type="SAM" id="Phobius"/>
    </source>
</evidence>
<dbReference type="OrthoDB" id="5189031at2"/>
<feature type="transmembrane region" description="Helical" evidence="1">
    <location>
        <begin position="209"/>
        <end position="227"/>
    </location>
</feature>
<reference evidence="2 3" key="1">
    <citation type="submission" date="2016-11" db="EMBL/GenBank/DDBJ databases">
        <authorList>
            <person name="Jaros S."/>
            <person name="Januszkiewicz K."/>
            <person name="Wedrychowicz H."/>
        </authorList>
    </citation>
    <scope>NUCLEOTIDE SEQUENCE [LARGE SCALE GENOMIC DNA]</scope>
    <source>
        <strain evidence="2 3">DSM 29431</strain>
    </source>
</reference>
<protein>
    <recommendedName>
        <fullName evidence="4">TspO and MBR related proteins</fullName>
    </recommendedName>
</protein>
<gene>
    <name evidence="2" type="ORF">SAMN05443551_1565</name>
</gene>
<feature type="transmembrane region" description="Helical" evidence="1">
    <location>
        <begin position="103"/>
        <end position="123"/>
    </location>
</feature>
<feature type="transmembrane region" description="Helical" evidence="1">
    <location>
        <begin position="187"/>
        <end position="203"/>
    </location>
</feature>
<evidence type="ECO:0000313" key="2">
    <source>
        <dbReference type="EMBL" id="SHH19584.1"/>
    </source>
</evidence>
<keyword evidence="1" id="KW-1133">Transmembrane helix</keyword>
<keyword evidence="1" id="KW-0472">Membrane</keyword>
<dbReference type="RefSeq" id="WP_072776949.1">
    <property type="nucleotide sequence ID" value="NZ_FQXC01000002.1"/>
</dbReference>
<evidence type="ECO:0000313" key="3">
    <source>
        <dbReference type="Proteomes" id="UP000184221"/>
    </source>
</evidence>
<dbReference type="STRING" id="996342.SAMN05443551_1565"/>
<evidence type="ECO:0008006" key="4">
    <source>
        <dbReference type="Google" id="ProtNLM"/>
    </source>
</evidence>
<keyword evidence="3" id="KW-1185">Reference proteome</keyword>
<name>A0A1M5QZM2_9RHOB</name>
<proteinExistence type="predicted"/>
<feature type="transmembrane region" description="Helical" evidence="1">
    <location>
        <begin position="49"/>
        <end position="69"/>
    </location>
</feature>